<keyword evidence="3" id="KW-1185">Reference proteome</keyword>
<evidence type="ECO:0000256" key="1">
    <source>
        <dbReference type="SAM" id="MobiDB-lite"/>
    </source>
</evidence>
<dbReference type="RefSeq" id="XP_067820602.1">
    <property type="nucleotide sequence ID" value="XM_067966953.1"/>
</dbReference>
<dbReference type="KEGG" id="blac:94352624"/>
<dbReference type="AlphaFoldDB" id="A0A976FQJ8"/>
<comment type="caution">
    <text evidence="2">The sequence shown here is derived from an EMBL/GenBank/DDBJ whole genome shotgun (WGS) entry which is preliminary data.</text>
</comment>
<accession>A0A976FQJ8</accession>
<evidence type="ECO:0000313" key="2">
    <source>
        <dbReference type="EMBL" id="TDH71103.1"/>
    </source>
</evidence>
<dbReference type="Proteomes" id="UP000294530">
    <property type="component" value="Unassembled WGS sequence"/>
</dbReference>
<feature type="region of interest" description="Disordered" evidence="1">
    <location>
        <begin position="64"/>
        <end position="85"/>
    </location>
</feature>
<feature type="region of interest" description="Disordered" evidence="1">
    <location>
        <begin position="1"/>
        <end position="34"/>
    </location>
</feature>
<dbReference type="EMBL" id="SHOA02000004">
    <property type="protein sequence ID" value="TDH71103.1"/>
    <property type="molecule type" value="Genomic_DNA"/>
</dbReference>
<organism evidence="2 3">
    <name type="scientific">Bremia lactucae</name>
    <name type="common">Lettuce downy mildew</name>
    <dbReference type="NCBI Taxonomy" id="4779"/>
    <lineage>
        <taxon>Eukaryota</taxon>
        <taxon>Sar</taxon>
        <taxon>Stramenopiles</taxon>
        <taxon>Oomycota</taxon>
        <taxon>Peronosporomycetes</taxon>
        <taxon>Peronosporales</taxon>
        <taxon>Peronosporaceae</taxon>
        <taxon>Bremia</taxon>
    </lineage>
</organism>
<proteinExistence type="predicted"/>
<name>A0A976FQJ8_BRELC</name>
<protein>
    <submittedName>
        <fullName evidence="2">Uncharacterized protein</fullName>
    </submittedName>
</protein>
<gene>
    <name evidence="2" type="ORF">CCR75_008906</name>
</gene>
<evidence type="ECO:0000313" key="3">
    <source>
        <dbReference type="Proteomes" id="UP000294530"/>
    </source>
</evidence>
<sequence length="185" mass="20508">MDDAATDELMASAVDTPASAAESPTSTMKTTAAPVCDVRARTELPPQDAVWTSSDVNRLKATLSGDAQPDIATQRQEQQKKRPLYDDNDPLAELFVCAVREACLVRDGDQRPMTALEHHTLEEWMCGNIYFRAPPRFVTDTHVRAEQPALVYCIDCSFVLGCTRDFQQALHSPEQHPRGISGLNY</sequence>
<dbReference type="GeneID" id="94352624"/>
<reference evidence="2 3" key="1">
    <citation type="journal article" date="2021" name="Genome Biol.">
        <title>AFLAP: assembly-free linkage analysis pipeline using k-mers from genome sequencing data.</title>
        <authorList>
            <person name="Fletcher K."/>
            <person name="Zhang L."/>
            <person name="Gil J."/>
            <person name="Han R."/>
            <person name="Cavanaugh K."/>
            <person name="Michelmore R."/>
        </authorList>
    </citation>
    <scope>NUCLEOTIDE SEQUENCE [LARGE SCALE GENOMIC DNA]</scope>
    <source>
        <strain evidence="2 3">SF5</strain>
    </source>
</reference>